<protein>
    <submittedName>
        <fullName evidence="1">Uncharacterized protein</fullName>
    </submittedName>
</protein>
<evidence type="ECO:0000313" key="1">
    <source>
        <dbReference type="EMBL" id="GAU47487.1"/>
    </source>
</evidence>
<accession>A0A2Z6PNT9</accession>
<proteinExistence type="predicted"/>
<gene>
    <name evidence="1" type="ORF">TSUD_265590</name>
</gene>
<evidence type="ECO:0000313" key="2">
    <source>
        <dbReference type="Proteomes" id="UP000242715"/>
    </source>
</evidence>
<sequence length="462" mass="52512">MSDKSHVLGLHIFIEGEEVCRKSYHYCSVGEHHVLMCDLRTLFTEEEWQGLDACVGDDWKVVQVQCESVLTLNSWGIRVFKQKTSTNDISFTLPNPNSSSGDYLPIPASSLVPKISPQMYGQRIRHISEKMNPREIFGEYLPLIELNETPSFAKAMLRSWMIAKVEIKGEASATAYGGSLKQELEESGWDAVRIVKLIKDNIPKHILDSYGLDKNDIQNAQRAVEQVLKARVEFMREKGHVGLDIGMPIILEAYHSSEALSRRYWGRLEIKQGDPKFKAVINKTSHLLWKSWDTKNVATDRMHIVLLKCQRSSIEEASTSSSSYEEESFDEEYYDPILEELMSMIEEDAMRFNKSYGKLKASIVLTCEIVSDKYLIQSVFLRGQENLAEGNSELGIFEVMLSGFAMMSEISELGTMGFDELLSARSNFKKISYGMLRVEDNDTQQTDTRQTILSTVTSVQRS</sequence>
<dbReference type="Proteomes" id="UP000242715">
    <property type="component" value="Unassembled WGS sequence"/>
</dbReference>
<keyword evidence="2" id="KW-1185">Reference proteome</keyword>
<organism evidence="1 2">
    <name type="scientific">Trifolium subterraneum</name>
    <name type="common">Subterranean clover</name>
    <dbReference type="NCBI Taxonomy" id="3900"/>
    <lineage>
        <taxon>Eukaryota</taxon>
        <taxon>Viridiplantae</taxon>
        <taxon>Streptophyta</taxon>
        <taxon>Embryophyta</taxon>
        <taxon>Tracheophyta</taxon>
        <taxon>Spermatophyta</taxon>
        <taxon>Magnoliopsida</taxon>
        <taxon>eudicotyledons</taxon>
        <taxon>Gunneridae</taxon>
        <taxon>Pentapetalae</taxon>
        <taxon>rosids</taxon>
        <taxon>fabids</taxon>
        <taxon>Fabales</taxon>
        <taxon>Fabaceae</taxon>
        <taxon>Papilionoideae</taxon>
        <taxon>50 kb inversion clade</taxon>
        <taxon>NPAAA clade</taxon>
        <taxon>Hologalegina</taxon>
        <taxon>IRL clade</taxon>
        <taxon>Trifolieae</taxon>
        <taxon>Trifolium</taxon>
    </lineage>
</organism>
<dbReference type="EMBL" id="DF974319">
    <property type="protein sequence ID" value="GAU47487.1"/>
    <property type="molecule type" value="Genomic_DNA"/>
</dbReference>
<dbReference type="AlphaFoldDB" id="A0A2Z6PNT9"/>
<reference evidence="2" key="1">
    <citation type="journal article" date="2017" name="Front. Plant Sci.">
        <title>Climate Clever Clovers: New Paradigm to Reduce the Environmental Footprint of Ruminants by Breeding Low Methanogenic Forages Utilizing Haplotype Variation.</title>
        <authorList>
            <person name="Kaur P."/>
            <person name="Appels R."/>
            <person name="Bayer P.E."/>
            <person name="Keeble-Gagnere G."/>
            <person name="Wang J."/>
            <person name="Hirakawa H."/>
            <person name="Shirasawa K."/>
            <person name="Vercoe P."/>
            <person name="Stefanova K."/>
            <person name="Durmic Z."/>
            <person name="Nichols P."/>
            <person name="Revell C."/>
            <person name="Isobe S.N."/>
            <person name="Edwards D."/>
            <person name="Erskine W."/>
        </authorList>
    </citation>
    <scope>NUCLEOTIDE SEQUENCE [LARGE SCALE GENOMIC DNA]</scope>
    <source>
        <strain evidence="2">cv. Daliak</strain>
    </source>
</reference>
<name>A0A2Z6PNT9_TRISU</name>
<dbReference type="OrthoDB" id="1357022at2759"/>